<dbReference type="AlphaFoldDB" id="D3B0K9"/>
<dbReference type="SUPFAM" id="SSF52029">
    <property type="entry name" value="GroEL apical domain-like"/>
    <property type="match status" value="1"/>
</dbReference>
<dbReference type="NCBIfam" id="NF041083">
    <property type="entry name" value="thermosome_beta"/>
    <property type="match status" value="1"/>
</dbReference>
<keyword evidence="5" id="KW-0963">Cytoplasm</keyword>
<proteinExistence type="inferred from homology"/>
<dbReference type="GO" id="GO:0140662">
    <property type="term" value="F:ATP-dependent protein folding chaperone"/>
    <property type="evidence" value="ECO:0007669"/>
    <property type="project" value="InterPro"/>
</dbReference>
<dbReference type="NCBIfam" id="NF041082">
    <property type="entry name" value="thermosome_alpha"/>
    <property type="match status" value="1"/>
</dbReference>
<evidence type="ECO:0000256" key="3">
    <source>
        <dbReference type="ARBA" id="ARBA00011531"/>
    </source>
</evidence>
<comment type="caution">
    <text evidence="12">The sequence shown here is derived from an EMBL/GenBank/DDBJ whole genome shotgun (WGS) entry which is preliminary data.</text>
</comment>
<dbReference type="OMA" id="CGGSTIR"/>
<keyword evidence="8 10" id="KW-0143">Chaperone</keyword>
<evidence type="ECO:0000256" key="9">
    <source>
        <dbReference type="ARBA" id="ARBA00024677"/>
    </source>
</evidence>
<dbReference type="RefSeq" id="XP_020436944.1">
    <property type="nucleotide sequence ID" value="XM_020572827.1"/>
</dbReference>
<evidence type="ECO:0000256" key="11">
    <source>
        <dbReference type="RuleBase" id="RU004191"/>
    </source>
</evidence>
<dbReference type="Gene3D" id="1.10.560.10">
    <property type="entry name" value="GroEL-like equatorial domain"/>
    <property type="match status" value="1"/>
</dbReference>
<dbReference type="PROSITE" id="PS00750">
    <property type="entry name" value="TCP1_1"/>
    <property type="match status" value="1"/>
</dbReference>
<evidence type="ECO:0000256" key="10">
    <source>
        <dbReference type="RuleBase" id="RU004187"/>
    </source>
</evidence>
<dbReference type="PANTHER" id="PTHR11353">
    <property type="entry name" value="CHAPERONIN"/>
    <property type="match status" value="1"/>
</dbReference>
<comment type="similarity">
    <text evidence="2 10">Belongs to the TCP-1 chaperonin family.</text>
</comment>
<dbReference type="PROSITE" id="PS00995">
    <property type="entry name" value="TCP1_3"/>
    <property type="match status" value="1"/>
</dbReference>
<dbReference type="PROSITE" id="PS00751">
    <property type="entry name" value="TCP1_2"/>
    <property type="match status" value="1"/>
</dbReference>
<keyword evidence="13" id="KW-1185">Reference proteome</keyword>
<organism evidence="12 13">
    <name type="scientific">Heterostelium pallidum (strain ATCC 26659 / Pp 5 / PN500)</name>
    <name type="common">Cellular slime mold</name>
    <name type="synonym">Polysphondylium pallidum</name>
    <dbReference type="NCBI Taxonomy" id="670386"/>
    <lineage>
        <taxon>Eukaryota</taxon>
        <taxon>Amoebozoa</taxon>
        <taxon>Evosea</taxon>
        <taxon>Eumycetozoa</taxon>
        <taxon>Dictyostelia</taxon>
        <taxon>Acytosteliales</taxon>
        <taxon>Acytosteliaceae</taxon>
        <taxon>Heterostelium</taxon>
    </lineage>
</organism>
<evidence type="ECO:0000256" key="1">
    <source>
        <dbReference type="ARBA" id="ARBA00004496"/>
    </source>
</evidence>
<dbReference type="SUPFAM" id="SSF54849">
    <property type="entry name" value="GroEL-intermediate domain like"/>
    <property type="match status" value="1"/>
</dbReference>
<dbReference type="CDD" id="cd03337">
    <property type="entry name" value="TCP1_gamma"/>
    <property type="match status" value="1"/>
</dbReference>
<comment type="subcellular location">
    <subcellularLocation>
        <location evidence="1">Cytoplasm</location>
    </subcellularLocation>
</comment>
<dbReference type="InterPro" id="IPR002194">
    <property type="entry name" value="Chaperonin_TCP-1_CS"/>
</dbReference>
<dbReference type="InterPro" id="IPR027413">
    <property type="entry name" value="GROEL-like_equatorial_sf"/>
</dbReference>
<keyword evidence="7 10" id="KW-0067">ATP-binding</keyword>
<dbReference type="EMBL" id="ADBJ01000008">
    <property type="protein sequence ID" value="EFA84833.1"/>
    <property type="molecule type" value="Genomic_DNA"/>
</dbReference>
<dbReference type="Pfam" id="PF00118">
    <property type="entry name" value="Cpn60_TCP1"/>
    <property type="match status" value="1"/>
</dbReference>
<comment type="subunit">
    <text evidence="3">Heterooligomeric complex of about 850 to 900 kDa that forms two stacked rings, 12 to 16 nm in diameter.</text>
</comment>
<evidence type="ECO:0000256" key="4">
    <source>
        <dbReference type="ARBA" id="ARBA00017187"/>
    </source>
</evidence>
<evidence type="ECO:0000256" key="5">
    <source>
        <dbReference type="ARBA" id="ARBA00022490"/>
    </source>
</evidence>
<dbReference type="SUPFAM" id="SSF48592">
    <property type="entry name" value="GroEL equatorial domain-like"/>
    <property type="match status" value="1"/>
</dbReference>
<name>D3B0K9_HETP5</name>
<evidence type="ECO:0000256" key="8">
    <source>
        <dbReference type="ARBA" id="ARBA00023186"/>
    </source>
</evidence>
<dbReference type="FunFam" id="3.50.7.10:FF:000005">
    <property type="entry name" value="T-complex protein 1 subunit gamma"/>
    <property type="match status" value="1"/>
</dbReference>
<dbReference type="GO" id="GO:0016887">
    <property type="term" value="F:ATP hydrolysis activity"/>
    <property type="evidence" value="ECO:0007669"/>
    <property type="project" value="InterPro"/>
</dbReference>
<dbReference type="InterPro" id="IPR012719">
    <property type="entry name" value="Chap_CCT_gamma"/>
</dbReference>
<dbReference type="FunCoup" id="D3B0K9">
    <property type="interactions" value="1111"/>
</dbReference>
<dbReference type="Gene3D" id="3.50.7.10">
    <property type="entry name" value="GroEL"/>
    <property type="match status" value="1"/>
</dbReference>
<comment type="function">
    <text evidence="9">Molecular chaperone; assists the folding of proteins upon ATP hydrolysis. Known to play a role, in vitro, in the folding of actin and tubulin.</text>
</comment>
<dbReference type="GeneID" id="31357353"/>
<keyword evidence="6 10" id="KW-0547">Nucleotide-binding</keyword>
<dbReference type="STRING" id="670386.D3B0K9"/>
<dbReference type="FunFam" id="1.10.560.10:FF:000073">
    <property type="entry name" value="T-complex protein 1 subunit gamma"/>
    <property type="match status" value="1"/>
</dbReference>
<gene>
    <name evidence="12" type="primary">cct3</name>
    <name evidence="12" type="ORF">PPL_01826</name>
</gene>
<dbReference type="InterPro" id="IPR027410">
    <property type="entry name" value="TCP-1-like_intermed_sf"/>
</dbReference>
<dbReference type="GO" id="GO:0051082">
    <property type="term" value="F:unfolded protein binding"/>
    <property type="evidence" value="ECO:0007669"/>
    <property type="project" value="InterPro"/>
</dbReference>
<protein>
    <recommendedName>
        <fullName evidence="4 11">T-complex protein 1 subunit gamma</fullName>
    </recommendedName>
</protein>
<evidence type="ECO:0000256" key="6">
    <source>
        <dbReference type="ARBA" id="ARBA00022741"/>
    </source>
</evidence>
<evidence type="ECO:0000313" key="12">
    <source>
        <dbReference type="EMBL" id="EFA84833.1"/>
    </source>
</evidence>
<evidence type="ECO:0000256" key="7">
    <source>
        <dbReference type="ARBA" id="ARBA00022840"/>
    </source>
</evidence>
<dbReference type="InParanoid" id="D3B0K9"/>
<accession>D3B0K9</accession>
<dbReference type="InterPro" id="IPR027409">
    <property type="entry name" value="GroEL-like_apical_dom_sf"/>
</dbReference>
<dbReference type="GO" id="GO:0005524">
    <property type="term" value="F:ATP binding"/>
    <property type="evidence" value="ECO:0007669"/>
    <property type="project" value="UniProtKB-KW"/>
</dbReference>
<dbReference type="NCBIfam" id="TIGR02344">
    <property type="entry name" value="chap_CCT_gamma"/>
    <property type="match status" value="1"/>
</dbReference>
<dbReference type="InterPro" id="IPR053374">
    <property type="entry name" value="TCP-1_chaperonin"/>
</dbReference>
<dbReference type="InterPro" id="IPR017998">
    <property type="entry name" value="Chaperone_TCP-1"/>
</dbReference>
<dbReference type="Proteomes" id="UP000001396">
    <property type="component" value="Unassembled WGS sequence"/>
</dbReference>
<dbReference type="Gene3D" id="3.30.260.10">
    <property type="entry name" value="TCP-1-like chaperonin intermediate domain"/>
    <property type="match status" value="1"/>
</dbReference>
<sequence length="535" mass="59180">MNTPVFVLNTNAKRENQKEAQQGIFLAVKAVASIVRTCLGPKAMLKMILDPMGTTVVTNDGNAILREIDVTHPAAKSIIELSRAQDENVGDGTTSVVILASEVLTSSEPLIEKRIHPTTIIKAFRMALDDALTYMDQYSLKIDTKNRQELLKVIQSSIGTKFINKWSKLMCDLSLDAVLTVHTRQDDREEIDIKRYVKVEKIPGGDVTECRVLKGVLLNKDVTHAKMKRMIKNPRIVLLDCALEYKKGESDTTVDITNEDDFTALLKIEEEYVQKICNDIIKLKPDLVFTEKGVSDLAQHYFVKAGITCLRRLKKTENNRIARISGATIVSRTDELQESDIGTDCGLFEIRKIGDEYFTFLEECKNPKACTILLRGASKDILNEVERNIADAMCVARNVVLDPRLVPGGGAIEMAISQALSEKSKSIEGIYQLPYKAVAQALECIPRVLAQNCGANTIKLLTELRAKHAVNPTENNTYGVDGDKGTVVDMKTLGIWDTHAVKVQTLKTAIESACTMLRVDHIASAVSKKGDGHGH</sequence>
<dbReference type="FunFam" id="1.10.560.10:FF:000085">
    <property type="entry name" value="T-complex protein 1 subunit gamma"/>
    <property type="match status" value="1"/>
</dbReference>
<reference evidence="12 13" key="1">
    <citation type="journal article" date="2011" name="Genome Res.">
        <title>Phylogeny-wide analysis of social amoeba genomes highlights ancient origins for complex intercellular communication.</title>
        <authorList>
            <person name="Heidel A.J."/>
            <person name="Lawal H.M."/>
            <person name="Felder M."/>
            <person name="Schilde C."/>
            <person name="Helps N.R."/>
            <person name="Tunggal B."/>
            <person name="Rivero F."/>
            <person name="John U."/>
            <person name="Schleicher M."/>
            <person name="Eichinger L."/>
            <person name="Platzer M."/>
            <person name="Noegel A.A."/>
            <person name="Schaap P."/>
            <person name="Gloeckner G."/>
        </authorList>
    </citation>
    <scope>NUCLEOTIDE SEQUENCE [LARGE SCALE GENOMIC DNA]</scope>
    <source>
        <strain evidence="13">ATCC 26659 / Pp 5 / PN500</strain>
    </source>
</reference>
<evidence type="ECO:0000313" key="13">
    <source>
        <dbReference type="Proteomes" id="UP000001396"/>
    </source>
</evidence>
<dbReference type="PRINTS" id="PR00304">
    <property type="entry name" value="TCOMPLEXTCP1"/>
</dbReference>
<evidence type="ECO:0000256" key="2">
    <source>
        <dbReference type="ARBA" id="ARBA00008020"/>
    </source>
</evidence>
<dbReference type="GO" id="GO:0005832">
    <property type="term" value="C:chaperonin-containing T-complex"/>
    <property type="evidence" value="ECO:0007669"/>
    <property type="project" value="UniProtKB-ARBA"/>
</dbReference>
<dbReference type="InterPro" id="IPR002423">
    <property type="entry name" value="Cpn60/GroEL/TCP-1"/>
</dbReference>
<dbReference type="InterPro" id="IPR054827">
    <property type="entry name" value="thermosome_alpha"/>
</dbReference>